<dbReference type="PANTHER" id="PTHR47506">
    <property type="entry name" value="TRANSCRIPTIONAL REGULATORY PROTEIN"/>
    <property type="match status" value="1"/>
</dbReference>
<evidence type="ECO:0000256" key="2">
    <source>
        <dbReference type="ARBA" id="ARBA00023125"/>
    </source>
</evidence>
<feature type="DNA-binding region" description="H-T-H motif" evidence="4">
    <location>
        <begin position="33"/>
        <end position="52"/>
    </location>
</feature>
<dbReference type="PROSITE" id="PS50977">
    <property type="entry name" value="HTH_TETR_2"/>
    <property type="match status" value="1"/>
</dbReference>
<dbReference type="Gene3D" id="1.10.357.10">
    <property type="entry name" value="Tetracycline Repressor, domain 2"/>
    <property type="match status" value="1"/>
</dbReference>
<evidence type="ECO:0000313" key="6">
    <source>
        <dbReference type="EMBL" id="MFF3574318.1"/>
    </source>
</evidence>
<dbReference type="PRINTS" id="PR00455">
    <property type="entry name" value="HTHTETR"/>
</dbReference>
<dbReference type="SUPFAM" id="SSF46689">
    <property type="entry name" value="Homeodomain-like"/>
    <property type="match status" value="1"/>
</dbReference>
<dbReference type="EMBL" id="JBIAQY010000026">
    <property type="protein sequence ID" value="MFF3574318.1"/>
    <property type="molecule type" value="Genomic_DNA"/>
</dbReference>
<dbReference type="InterPro" id="IPR009057">
    <property type="entry name" value="Homeodomain-like_sf"/>
</dbReference>
<sequence length="211" mass="22905">MPRSSRAQAETHRREVLDAASALVRRDGVDGVTVPEVMAAAGLTHGGFYRHFRSKEDLVAQACSAACAEKERERADLLEAGPDERAARRAFLERYLSTAHRDTPAQGCGIAALAGDVARTDPDSPLRAAYLEGMRQMIDDLGRLNPTASEDNRDTLVEIAVMAGAVMLARAAAGDDLSEQILTAARDFLVTDCPCARRHRDVTVREYLGRV</sequence>
<dbReference type="PANTHER" id="PTHR47506:SF7">
    <property type="entry name" value="TRANSCRIPTIONAL REGULATORY PROTEIN"/>
    <property type="match status" value="1"/>
</dbReference>
<evidence type="ECO:0000256" key="3">
    <source>
        <dbReference type="ARBA" id="ARBA00023163"/>
    </source>
</evidence>
<accession>A0ABW6SDB7</accession>
<dbReference type="Pfam" id="PF00440">
    <property type="entry name" value="TetR_N"/>
    <property type="match status" value="1"/>
</dbReference>
<comment type="caution">
    <text evidence="6">The sequence shown here is derived from an EMBL/GenBank/DDBJ whole genome shotgun (WGS) entry which is preliminary data.</text>
</comment>
<dbReference type="SUPFAM" id="SSF48498">
    <property type="entry name" value="Tetracyclin repressor-like, C-terminal domain"/>
    <property type="match status" value="1"/>
</dbReference>
<dbReference type="InterPro" id="IPR036271">
    <property type="entry name" value="Tet_transcr_reg_TetR-rel_C_sf"/>
</dbReference>
<dbReference type="Proteomes" id="UP001601992">
    <property type="component" value="Unassembled WGS sequence"/>
</dbReference>
<name>A0ABW6SDB7_9NOCA</name>
<dbReference type="InterPro" id="IPR001647">
    <property type="entry name" value="HTH_TetR"/>
</dbReference>
<organism evidence="6 7">
    <name type="scientific">Nocardia jiangxiensis</name>
    <dbReference type="NCBI Taxonomy" id="282685"/>
    <lineage>
        <taxon>Bacteria</taxon>
        <taxon>Bacillati</taxon>
        <taxon>Actinomycetota</taxon>
        <taxon>Actinomycetes</taxon>
        <taxon>Mycobacteriales</taxon>
        <taxon>Nocardiaceae</taxon>
        <taxon>Nocardia</taxon>
    </lineage>
</organism>
<dbReference type="PROSITE" id="PS01081">
    <property type="entry name" value="HTH_TETR_1"/>
    <property type="match status" value="1"/>
</dbReference>
<keyword evidence="7" id="KW-1185">Reference proteome</keyword>
<proteinExistence type="predicted"/>
<dbReference type="InterPro" id="IPR023772">
    <property type="entry name" value="DNA-bd_HTH_TetR-type_CS"/>
</dbReference>
<reference evidence="6 7" key="1">
    <citation type="submission" date="2024-10" db="EMBL/GenBank/DDBJ databases">
        <title>The Natural Products Discovery Center: Release of the First 8490 Sequenced Strains for Exploring Actinobacteria Biosynthetic Diversity.</title>
        <authorList>
            <person name="Kalkreuter E."/>
            <person name="Kautsar S.A."/>
            <person name="Yang D."/>
            <person name="Bader C.D."/>
            <person name="Teijaro C.N."/>
            <person name="Fluegel L."/>
            <person name="Davis C.M."/>
            <person name="Simpson J.R."/>
            <person name="Lauterbach L."/>
            <person name="Steele A.D."/>
            <person name="Gui C."/>
            <person name="Meng S."/>
            <person name="Li G."/>
            <person name="Viehrig K."/>
            <person name="Ye F."/>
            <person name="Su P."/>
            <person name="Kiefer A.F."/>
            <person name="Nichols A."/>
            <person name="Cepeda A.J."/>
            <person name="Yan W."/>
            <person name="Fan B."/>
            <person name="Jiang Y."/>
            <person name="Adhikari A."/>
            <person name="Zheng C.-J."/>
            <person name="Schuster L."/>
            <person name="Cowan T.M."/>
            <person name="Smanski M.J."/>
            <person name="Chevrette M.G."/>
            <person name="De Carvalho L.P.S."/>
            <person name="Shen B."/>
        </authorList>
    </citation>
    <scope>NUCLEOTIDE SEQUENCE [LARGE SCALE GENOMIC DNA]</scope>
    <source>
        <strain evidence="6 7">NPDC002593</strain>
    </source>
</reference>
<dbReference type="RefSeq" id="WP_387406798.1">
    <property type="nucleotide sequence ID" value="NZ_JBIAQY010000026.1"/>
</dbReference>
<dbReference type="Gene3D" id="1.10.10.60">
    <property type="entry name" value="Homeodomain-like"/>
    <property type="match status" value="1"/>
</dbReference>
<keyword evidence="2 4" id="KW-0238">DNA-binding</keyword>
<feature type="domain" description="HTH tetR-type" evidence="5">
    <location>
        <begin position="10"/>
        <end position="70"/>
    </location>
</feature>
<evidence type="ECO:0000256" key="4">
    <source>
        <dbReference type="PROSITE-ProRule" id="PRU00335"/>
    </source>
</evidence>
<evidence type="ECO:0000313" key="7">
    <source>
        <dbReference type="Proteomes" id="UP001601992"/>
    </source>
</evidence>
<evidence type="ECO:0000259" key="5">
    <source>
        <dbReference type="PROSITE" id="PS50977"/>
    </source>
</evidence>
<keyword evidence="3" id="KW-0804">Transcription</keyword>
<protein>
    <submittedName>
        <fullName evidence="6">TetR/AcrR family transcriptional regulator</fullName>
    </submittedName>
</protein>
<keyword evidence="1" id="KW-0805">Transcription regulation</keyword>
<evidence type="ECO:0000256" key="1">
    <source>
        <dbReference type="ARBA" id="ARBA00023015"/>
    </source>
</evidence>
<gene>
    <name evidence="6" type="ORF">ACFYXQ_41880</name>
</gene>